<keyword evidence="6" id="KW-0973">c-di-GMP</keyword>
<dbReference type="EMBL" id="JAAAXJ010000001">
    <property type="protein sequence ID" value="NBJ23103.1"/>
    <property type="molecule type" value="Genomic_DNA"/>
</dbReference>
<dbReference type="PANTHER" id="PTHR39083:SF1">
    <property type="entry name" value="CYCLIC DI-GMP-BINDING PROTEIN"/>
    <property type="match status" value="1"/>
</dbReference>
<gene>
    <name evidence="7" type="ORF">GR303_01850</name>
</gene>
<evidence type="ECO:0000256" key="3">
    <source>
        <dbReference type="ARBA" id="ARBA00022692"/>
    </source>
</evidence>
<accession>A0ABW9YV96</accession>
<proteinExistence type="inferred from homology"/>
<comment type="subunit">
    <text evidence="6">Tightly associated with the cellulose synthase catalytic subunit.</text>
</comment>
<evidence type="ECO:0000256" key="6">
    <source>
        <dbReference type="RuleBase" id="RU365021"/>
    </source>
</evidence>
<evidence type="ECO:0000256" key="4">
    <source>
        <dbReference type="ARBA" id="ARBA00022989"/>
    </source>
</evidence>
<evidence type="ECO:0000256" key="1">
    <source>
        <dbReference type="ARBA" id="ARBA00004162"/>
    </source>
</evidence>
<dbReference type="Proteomes" id="UP000818323">
    <property type="component" value="Unassembled WGS sequence"/>
</dbReference>
<keyword evidence="2 6" id="KW-1003">Cell membrane</keyword>
<keyword evidence="4 6" id="KW-1133">Transmembrane helix</keyword>
<feature type="chain" id="PRO_5044969507" description="Cyclic di-GMP-binding protein" evidence="6">
    <location>
        <begin position="21"/>
        <end position="806"/>
    </location>
</feature>
<evidence type="ECO:0000313" key="8">
    <source>
        <dbReference type="Proteomes" id="UP000818323"/>
    </source>
</evidence>
<feature type="signal peptide" evidence="6">
    <location>
        <begin position="1"/>
        <end position="20"/>
    </location>
</feature>
<keyword evidence="6" id="KW-0135">Cellulose biosynthesis</keyword>
<dbReference type="Pfam" id="PF03170">
    <property type="entry name" value="BcsB"/>
    <property type="match status" value="1"/>
</dbReference>
<protein>
    <recommendedName>
        <fullName evidence="6">Cyclic di-GMP-binding protein</fullName>
    </recommendedName>
    <alternativeName>
        <fullName evidence="6">Cellulose synthase regulatory subunit</fullName>
    </alternativeName>
</protein>
<dbReference type="InterPro" id="IPR018513">
    <property type="entry name" value="Cell_synthase_bac"/>
</dbReference>
<evidence type="ECO:0000256" key="2">
    <source>
        <dbReference type="ARBA" id="ARBA00022475"/>
    </source>
</evidence>
<keyword evidence="3 6" id="KW-0812">Transmembrane</keyword>
<name>A0ABW9YV96_9HYPH</name>
<dbReference type="PANTHER" id="PTHR39083">
    <property type="entry name" value="CYCLIC DI-GMP-BINDING PROTEIN"/>
    <property type="match status" value="1"/>
</dbReference>
<dbReference type="RefSeq" id="WP_161721700.1">
    <property type="nucleotide sequence ID" value="NZ_JAAAXI010000002.1"/>
</dbReference>
<dbReference type="Gene3D" id="2.60.120.260">
    <property type="entry name" value="Galactose-binding domain-like"/>
    <property type="match status" value="2"/>
</dbReference>
<keyword evidence="8" id="KW-1185">Reference proteome</keyword>
<sequence>MRSLTAITILMSLAATNAGALDAPRAPGAASIASLTPVAPEWSRPLPVSAEDTRLIGEAATREFPIFLTAGEAARMAKLQLAYRNAISVMPETFRLTVRINDVIVGETAIQNANQTETLSLNVPVGVLQAGFNSVRVSVRQSHRVDCSVNSTYELWTQLMPEQSVLSFAGASGEIRGLQDIAAVNLGRDGTIPIRVRTPSNREPVEMSRAARAVQAAVMLGHFTYPRVELAWEAKNEPGLDVIVGTASEIARAMGLKVPGIGPRHHLQHDVQNGSVTLIVTGDTEAELDAALDTLLQQAKEVAPQGSAAGIRALKNASGWQVEGGETITLADLGGESEPFRGRLHRQTVRIQMPSDLLAADYDRVVVSTDAVYAAGLLPTSKMIIRVNGAAIADAPLANAAGDVLGKRSFFLPISTFKPGLNTIDFEADTRTAADAKCSLEALVDQRERFLLSGTTEISIPSLGRVGALPNISSVIPGGLARLSRSADLTVFVPKARPEAVETALTALAKMASVSRDETKVRFAFDMVPAGTPHVLALGAYDDMPEATLKAAGLDPEKLRRIWRHPATRAPAVAATMPRVQVASVGEVVELAPNGPGGRVNVDSTGSLTLAASPGAPLQSSKLLKVFDNENTGWLQDHVKSAFASVTKLVSGSVSHASLLETGRREDLPLTEASTLVVAQGARTEGLGEGWQGKLLPRVSSTTVFVAASAEHLSHAVTEILSGSLWQQFVGDAAVYSANNRSVSTRVSEHILLVPTEAWSLQNIRLIAAGWLSRNIPIYLGVLLGLFVIMTAFMQWALRSSGVRES</sequence>
<comment type="caution">
    <text evidence="7">The sequence shown here is derived from an EMBL/GenBank/DDBJ whole genome shotgun (WGS) entry which is preliminary data.</text>
</comment>
<evidence type="ECO:0000313" key="7">
    <source>
        <dbReference type="EMBL" id="NBJ23103.1"/>
    </source>
</evidence>
<organism evidence="7 8">
    <name type="scientific">Microvirga arsenatis</name>
    <dbReference type="NCBI Taxonomy" id="2692265"/>
    <lineage>
        <taxon>Bacteria</taxon>
        <taxon>Pseudomonadati</taxon>
        <taxon>Pseudomonadota</taxon>
        <taxon>Alphaproteobacteria</taxon>
        <taxon>Hyphomicrobiales</taxon>
        <taxon>Methylobacteriaceae</taxon>
        <taxon>Microvirga</taxon>
    </lineage>
</organism>
<keyword evidence="6" id="KW-0732">Signal</keyword>
<reference evidence="7 8" key="1">
    <citation type="submission" date="2020-01" db="EMBL/GenBank/DDBJ databases">
        <title>Microvirga sp. nov., an arsenate reduction bacterium isolated from Tibet hotspring sediments.</title>
        <authorList>
            <person name="Yuan C.-G."/>
        </authorList>
    </citation>
    <scope>NUCLEOTIDE SEQUENCE [LARGE SCALE GENOMIC DNA]</scope>
    <source>
        <strain evidence="7 8">SYSU G3D203</strain>
    </source>
</reference>
<comment type="similarity">
    <text evidence="6">Belongs to the AcsB/BcsB family.</text>
</comment>
<keyword evidence="5 6" id="KW-0472">Membrane</keyword>
<feature type="transmembrane region" description="Helical" evidence="6">
    <location>
        <begin position="776"/>
        <end position="798"/>
    </location>
</feature>
<evidence type="ECO:0000256" key="5">
    <source>
        <dbReference type="ARBA" id="ARBA00023136"/>
    </source>
</evidence>
<comment type="function">
    <text evidence="6">Binds the cellulose synthase activator, bis-(3'-5') cyclic diguanylic acid (c-di-GMP).</text>
</comment>
<comment type="subcellular location">
    <subcellularLocation>
        <location evidence="6">Cell inner membrane</location>
    </subcellularLocation>
    <subcellularLocation>
        <location evidence="1">Cell membrane</location>
        <topology evidence="1">Single-pass membrane protein</topology>
    </subcellularLocation>
</comment>
<comment type="pathway">
    <text evidence="6">Glycan metabolism; bacterial cellulose biosynthesis.</text>
</comment>
<keyword evidence="6" id="KW-0997">Cell inner membrane</keyword>